<comment type="subcellular location">
    <subcellularLocation>
        <location evidence="1">Membrane</location>
        <topology evidence="1">Multi-pass membrane protein</topology>
    </subcellularLocation>
</comment>
<comment type="caution">
    <text evidence="8">The sequence shown here is derived from an EMBL/GenBank/DDBJ whole genome shotgun (WGS) entry which is preliminary data.</text>
</comment>
<evidence type="ECO:0000256" key="6">
    <source>
        <dbReference type="SAM" id="Phobius"/>
    </source>
</evidence>
<feature type="transmembrane region" description="Helical" evidence="6">
    <location>
        <begin position="32"/>
        <end position="55"/>
    </location>
</feature>
<evidence type="ECO:0000256" key="4">
    <source>
        <dbReference type="ARBA" id="ARBA00023136"/>
    </source>
</evidence>
<dbReference type="InterPro" id="IPR052337">
    <property type="entry name" value="SAT4-like"/>
</dbReference>
<dbReference type="GeneID" id="98160230"/>
<keyword evidence="4 6" id="KW-0472">Membrane</keyword>
<organism evidence="8 9">
    <name type="scientific">Aspergillus pseudodeflectus</name>
    <dbReference type="NCBI Taxonomy" id="176178"/>
    <lineage>
        <taxon>Eukaryota</taxon>
        <taxon>Fungi</taxon>
        <taxon>Dikarya</taxon>
        <taxon>Ascomycota</taxon>
        <taxon>Pezizomycotina</taxon>
        <taxon>Eurotiomycetes</taxon>
        <taxon>Eurotiomycetidae</taxon>
        <taxon>Eurotiales</taxon>
        <taxon>Aspergillaceae</taxon>
        <taxon>Aspergillus</taxon>
        <taxon>Aspergillus subgen. Nidulantes</taxon>
    </lineage>
</organism>
<accession>A0ABR4KP78</accession>
<feature type="domain" description="Rhodopsin" evidence="7">
    <location>
        <begin position="17"/>
        <end position="193"/>
    </location>
</feature>
<evidence type="ECO:0000256" key="2">
    <source>
        <dbReference type="ARBA" id="ARBA00022692"/>
    </source>
</evidence>
<evidence type="ECO:0000259" key="7">
    <source>
        <dbReference type="Pfam" id="PF20684"/>
    </source>
</evidence>
<evidence type="ECO:0000313" key="8">
    <source>
        <dbReference type="EMBL" id="KAL2854081.1"/>
    </source>
</evidence>
<dbReference type="InterPro" id="IPR049326">
    <property type="entry name" value="Rhodopsin_dom_fungi"/>
</dbReference>
<evidence type="ECO:0000256" key="5">
    <source>
        <dbReference type="ARBA" id="ARBA00038359"/>
    </source>
</evidence>
<dbReference type="Proteomes" id="UP001610444">
    <property type="component" value="Unassembled WGS sequence"/>
</dbReference>
<protein>
    <recommendedName>
        <fullName evidence="7">Rhodopsin domain-containing protein</fullName>
    </recommendedName>
</protein>
<gene>
    <name evidence="8" type="ORF">BJX68DRAFT_264827</name>
</gene>
<dbReference type="PANTHER" id="PTHR33048:SF129">
    <property type="entry name" value="INTEGRAL MEMBRANE PROTEIN-RELATED"/>
    <property type="match status" value="1"/>
</dbReference>
<dbReference type="Pfam" id="PF20684">
    <property type="entry name" value="Fung_rhodopsin"/>
    <property type="match status" value="1"/>
</dbReference>
<evidence type="ECO:0000256" key="1">
    <source>
        <dbReference type="ARBA" id="ARBA00004141"/>
    </source>
</evidence>
<keyword evidence="9" id="KW-1185">Reference proteome</keyword>
<feature type="transmembrane region" description="Helical" evidence="6">
    <location>
        <begin position="103"/>
        <end position="127"/>
    </location>
</feature>
<dbReference type="EMBL" id="JBFXLR010000012">
    <property type="protein sequence ID" value="KAL2854081.1"/>
    <property type="molecule type" value="Genomic_DNA"/>
</dbReference>
<evidence type="ECO:0000313" key="9">
    <source>
        <dbReference type="Proteomes" id="UP001610444"/>
    </source>
</evidence>
<comment type="similarity">
    <text evidence="5">Belongs to the SAT4 family.</text>
</comment>
<reference evidence="8 9" key="1">
    <citation type="submission" date="2024-07" db="EMBL/GenBank/DDBJ databases">
        <title>Section-level genome sequencing and comparative genomics of Aspergillus sections Usti and Cavernicolus.</title>
        <authorList>
            <consortium name="Lawrence Berkeley National Laboratory"/>
            <person name="Nybo J.L."/>
            <person name="Vesth T.C."/>
            <person name="Theobald S."/>
            <person name="Frisvad J.C."/>
            <person name="Larsen T.O."/>
            <person name="Kjaerboelling I."/>
            <person name="Rothschild-Mancinelli K."/>
            <person name="Lyhne E.K."/>
            <person name="Kogle M.E."/>
            <person name="Barry K."/>
            <person name="Clum A."/>
            <person name="Na H."/>
            <person name="Ledsgaard L."/>
            <person name="Lin J."/>
            <person name="Lipzen A."/>
            <person name="Kuo A."/>
            <person name="Riley R."/>
            <person name="Mondo S."/>
            <person name="LaButti K."/>
            <person name="Haridas S."/>
            <person name="Pangalinan J."/>
            <person name="Salamov A.A."/>
            <person name="Simmons B.A."/>
            <person name="Magnuson J.K."/>
            <person name="Chen J."/>
            <person name="Drula E."/>
            <person name="Henrissat B."/>
            <person name="Wiebenga A."/>
            <person name="Lubbers R.J."/>
            <person name="Gomes A.C."/>
            <person name="Macurrencykelacurrency M.R."/>
            <person name="Stajich J."/>
            <person name="Grigoriev I.V."/>
            <person name="Mortensen U.H."/>
            <person name="De vries R.P."/>
            <person name="Baker S.E."/>
            <person name="Andersen M.R."/>
        </authorList>
    </citation>
    <scope>NUCLEOTIDE SEQUENCE [LARGE SCALE GENOMIC DNA]</scope>
    <source>
        <strain evidence="8 9">CBS 756.74</strain>
    </source>
</reference>
<keyword evidence="2 6" id="KW-0812">Transmembrane</keyword>
<feature type="transmembrane region" description="Helical" evidence="6">
    <location>
        <begin position="147"/>
        <end position="169"/>
    </location>
</feature>
<dbReference type="RefSeq" id="XP_070901246.1">
    <property type="nucleotide sequence ID" value="XM_071045066.1"/>
</dbReference>
<proteinExistence type="inferred from homology"/>
<dbReference type="PANTHER" id="PTHR33048">
    <property type="entry name" value="PTH11-LIKE INTEGRAL MEMBRANE PROTEIN (AFU_ORTHOLOGUE AFUA_5G11245)"/>
    <property type="match status" value="1"/>
</dbReference>
<keyword evidence="3 6" id="KW-1133">Transmembrane helix</keyword>
<evidence type="ECO:0000256" key="3">
    <source>
        <dbReference type="ARBA" id="ARBA00022989"/>
    </source>
</evidence>
<name>A0ABR4KP78_9EURO</name>
<sequence>MSTQRLDGTGNPSPEEIYARFILARDPGVDDWCILAATIITIGTLVSIDLGASYGTGLRQRESAVDIATLEKIRLSTQLLYTISSGLIKLSICFLYRRLFPALRICVIVTVVFICATTIAFFFTAIFQCEPVGGIWSFGNPETSHCIDASIFWCDVAVLYLLTDFWVVIMPMRTICHLHAPWKRKASILALLSSIGLV</sequence>